<dbReference type="Proteomes" id="UP000078225">
    <property type="component" value="Unassembled WGS sequence"/>
</dbReference>
<accession>A0A1B7L7T0</accession>
<protein>
    <submittedName>
        <fullName evidence="2">Ribosomal-protein-serine acetyltransferase</fullName>
    </submittedName>
</protein>
<dbReference type="PROSITE" id="PS51186">
    <property type="entry name" value="GNAT"/>
    <property type="match status" value="1"/>
</dbReference>
<sequence>MNTPQSWQDEVISVDSHIQLHSVHERFVDPLFALILRNKDWLQQSMNWPQFVNAREDTLKTVQGNYLLHHRNITKMFMILCKSKLVGVVSFNLIEPTNKAAYIGYWLDEAAQGKGILSRSLNAMMMKYAREGLVRRFVIKCIVTNTASNQVAQRNGFTLEGRLREAEFLNGGYHDQNIYGRIIDTSQANKTE</sequence>
<dbReference type="STRING" id="1691903.A9B99_00955"/>
<proteinExistence type="predicted"/>
<evidence type="ECO:0000259" key="1">
    <source>
        <dbReference type="PROSITE" id="PS51186"/>
    </source>
</evidence>
<evidence type="ECO:0000313" key="3">
    <source>
        <dbReference type="Proteomes" id="UP000078225"/>
    </source>
</evidence>
<keyword evidence="2" id="KW-0808">Transferase</keyword>
<dbReference type="InterPro" id="IPR000182">
    <property type="entry name" value="GNAT_dom"/>
</dbReference>
<keyword evidence="3" id="KW-1185">Reference proteome</keyword>
<dbReference type="GO" id="GO:1990189">
    <property type="term" value="F:protein N-terminal-serine acetyltransferase activity"/>
    <property type="evidence" value="ECO:0007669"/>
    <property type="project" value="TreeGrafter"/>
</dbReference>
<dbReference type="InterPro" id="IPR051908">
    <property type="entry name" value="Ribosomal_N-acetyltransferase"/>
</dbReference>
<dbReference type="CDD" id="cd04301">
    <property type="entry name" value="NAT_SF"/>
    <property type="match status" value="1"/>
</dbReference>
<dbReference type="AlphaFoldDB" id="A0A1B7L7T0"/>
<dbReference type="RefSeq" id="WP_064593772.1">
    <property type="nucleotide sequence ID" value="NZ_CP134782.1"/>
</dbReference>
<dbReference type="EMBL" id="LYRP01000001">
    <property type="protein sequence ID" value="OAT78336.1"/>
    <property type="molecule type" value="Genomic_DNA"/>
</dbReference>
<dbReference type="OrthoDB" id="9784707at2"/>
<dbReference type="PANTHER" id="PTHR43441">
    <property type="entry name" value="RIBOSOMAL-PROTEIN-SERINE ACETYLTRANSFERASE"/>
    <property type="match status" value="1"/>
</dbReference>
<name>A0A1B7L7T0_9ENTR</name>
<dbReference type="NCBIfam" id="NF007539">
    <property type="entry name" value="PRK10151.1"/>
    <property type="match status" value="1"/>
</dbReference>
<feature type="domain" description="N-acetyltransferase" evidence="1">
    <location>
        <begin position="34"/>
        <end position="179"/>
    </location>
</feature>
<reference evidence="3" key="1">
    <citation type="submission" date="2016-05" db="EMBL/GenBank/DDBJ databases">
        <authorList>
            <person name="Behera P."/>
            <person name="Vaishampayan P."/>
            <person name="Singh N."/>
            <person name="Raina V."/>
            <person name="Suar M."/>
            <person name="Pattnaik A."/>
            <person name="Rastogi G."/>
        </authorList>
    </citation>
    <scope>NUCLEOTIDE SEQUENCE [LARGE SCALE GENOMIC DNA]</scope>
    <source>
        <strain evidence="3">MP23</strain>
    </source>
</reference>
<dbReference type="PANTHER" id="PTHR43441:SF11">
    <property type="entry name" value="RIBOSOMAL-PROTEIN-SERINE ACETYLTRANSFERASE"/>
    <property type="match status" value="1"/>
</dbReference>
<comment type="caution">
    <text evidence="2">The sequence shown here is derived from an EMBL/GenBank/DDBJ whole genome shotgun (WGS) entry which is preliminary data.</text>
</comment>
<dbReference type="GO" id="GO:0005737">
    <property type="term" value="C:cytoplasm"/>
    <property type="evidence" value="ECO:0007669"/>
    <property type="project" value="TreeGrafter"/>
</dbReference>
<dbReference type="SUPFAM" id="SSF55729">
    <property type="entry name" value="Acyl-CoA N-acyltransferases (Nat)"/>
    <property type="match status" value="1"/>
</dbReference>
<dbReference type="GO" id="GO:0008999">
    <property type="term" value="F:protein-N-terminal-alanine acetyltransferase activity"/>
    <property type="evidence" value="ECO:0007669"/>
    <property type="project" value="TreeGrafter"/>
</dbReference>
<gene>
    <name evidence="2" type="ORF">A9B99_00955</name>
</gene>
<evidence type="ECO:0000313" key="2">
    <source>
        <dbReference type="EMBL" id="OAT78336.1"/>
    </source>
</evidence>
<dbReference type="Pfam" id="PF13302">
    <property type="entry name" value="Acetyltransf_3"/>
    <property type="match status" value="1"/>
</dbReference>
<organism evidence="2 3">
    <name type="scientific">Mangrovibacter phragmitis</name>
    <dbReference type="NCBI Taxonomy" id="1691903"/>
    <lineage>
        <taxon>Bacteria</taxon>
        <taxon>Pseudomonadati</taxon>
        <taxon>Pseudomonadota</taxon>
        <taxon>Gammaproteobacteria</taxon>
        <taxon>Enterobacterales</taxon>
        <taxon>Enterobacteriaceae</taxon>
        <taxon>Mangrovibacter</taxon>
    </lineage>
</organism>
<dbReference type="Gene3D" id="3.40.630.30">
    <property type="match status" value="1"/>
</dbReference>
<dbReference type="InterPro" id="IPR016181">
    <property type="entry name" value="Acyl_CoA_acyltransferase"/>
</dbReference>